<reference evidence="3" key="1">
    <citation type="submission" date="2016-11" db="EMBL/GenBank/DDBJ databases">
        <authorList>
            <person name="Varghese N."/>
            <person name="Submissions S."/>
        </authorList>
    </citation>
    <scope>NUCLEOTIDE SEQUENCE [LARGE SCALE GENOMIC DNA]</scope>
    <source>
        <strain evidence="3">DSM 26898</strain>
    </source>
</reference>
<evidence type="ECO:0000256" key="1">
    <source>
        <dbReference type="SAM" id="MobiDB-lite"/>
    </source>
</evidence>
<evidence type="ECO:0000313" key="3">
    <source>
        <dbReference type="Proteomes" id="UP000184236"/>
    </source>
</evidence>
<dbReference type="Pfam" id="PF14891">
    <property type="entry name" value="Peptidase_M91"/>
    <property type="match status" value="1"/>
</dbReference>
<protein>
    <submittedName>
        <fullName evidence="2">Effector protein</fullName>
    </submittedName>
</protein>
<evidence type="ECO:0000313" key="2">
    <source>
        <dbReference type="EMBL" id="SHF46150.1"/>
    </source>
</evidence>
<dbReference type="Gene3D" id="2.180.10.10">
    <property type="entry name" value="RHS repeat-associated core"/>
    <property type="match status" value="1"/>
</dbReference>
<dbReference type="AlphaFoldDB" id="A0A1M5BUQ6"/>
<name>A0A1M5BUQ6_9FLAO</name>
<dbReference type="InterPro" id="IPR028208">
    <property type="entry name" value="Effector_pro_NleD-like"/>
</dbReference>
<dbReference type="EMBL" id="FQVO01000024">
    <property type="protein sequence ID" value="SHF46150.1"/>
    <property type="molecule type" value="Genomic_DNA"/>
</dbReference>
<accession>A0A1M5BUQ6</accession>
<gene>
    <name evidence="2" type="ORF">SAMN05444408_12418</name>
</gene>
<feature type="region of interest" description="Disordered" evidence="1">
    <location>
        <begin position="200"/>
        <end position="222"/>
    </location>
</feature>
<keyword evidence="3" id="KW-1185">Reference proteome</keyword>
<proteinExistence type="predicted"/>
<dbReference type="STRING" id="1302685.SAMN05444408_12418"/>
<sequence>MVDPLAEKYRRWSPYNYVMNNPLRFIDPDGRQIIIPTSLKSSEVNRILRDLRKLTDDKISYDKKTGVVSISSERSGEKARGTNLIRKLVSNENIVEINITKGNTKETPTGDGYKLKADGSPGVGSGTNIKFNPNDKSKALDIDGNRGMPSKIGLGHELLHAEKNADGTVNENFKSKIKDPDNTNYTLPIDELEVRIEENKLRKEQNVTPRKLPKTQPLQKQE</sequence>
<organism evidence="2 3">
    <name type="scientific">Chryseobacterium takakiae</name>
    <dbReference type="NCBI Taxonomy" id="1302685"/>
    <lineage>
        <taxon>Bacteria</taxon>
        <taxon>Pseudomonadati</taxon>
        <taxon>Bacteroidota</taxon>
        <taxon>Flavobacteriia</taxon>
        <taxon>Flavobacteriales</taxon>
        <taxon>Weeksellaceae</taxon>
        <taxon>Chryseobacterium group</taxon>
        <taxon>Chryseobacterium</taxon>
    </lineage>
</organism>
<dbReference type="Proteomes" id="UP000184236">
    <property type="component" value="Unassembled WGS sequence"/>
</dbReference>